<sequence>MIVPSKQKLFHGFCLVVSAAIIVYEYYRYKAQVPSTFLKNTRDQVSRDDDSFLSDWCRLQKSRVDWKGLLGNCRYKMAWKHRQMASINRTNADKSFISRWEIKPQGDFSRFYIQTVTSNGVLKRTGGDSWRVYIRQGPASLAPMVIDHDDGTYEVMFLALEPGNYSAQVYLDYTLCDGFRDPPQDWFINGNIHGYEQETWHSGRYK</sequence>
<keyword evidence="3" id="KW-1185">Reference proteome</keyword>
<dbReference type="Gene3D" id="2.60.40.10">
    <property type="entry name" value="Immunoglobulins"/>
    <property type="match status" value="1"/>
</dbReference>
<dbReference type="Proteomes" id="UP001163046">
    <property type="component" value="Unassembled WGS sequence"/>
</dbReference>
<dbReference type="InterPro" id="IPR013783">
    <property type="entry name" value="Ig-like_fold"/>
</dbReference>
<comment type="caution">
    <text evidence="2">The sequence shown here is derived from an EMBL/GenBank/DDBJ whole genome shotgun (WGS) entry which is preliminary data.</text>
</comment>
<evidence type="ECO:0000313" key="3">
    <source>
        <dbReference type="Proteomes" id="UP001163046"/>
    </source>
</evidence>
<dbReference type="SUPFAM" id="SSF81296">
    <property type="entry name" value="E set domains"/>
    <property type="match status" value="1"/>
</dbReference>
<accession>A0A9W9YQ12</accession>
<dbReference type="InterPro" id="IPR017868">
    <property type="entry name" value="Filamin/ABP280_repeat-like"/>
</dbReference>
<evidence type="ECO:0000313" key="2">
    <source>
        <dbReference type="EMBL" id="KAJ7357598.1"/>
    </source>
</evidence>
<proteinExistence type="predicted"/>
<organism evidence="2 3">
    <name type="scientific">Desmophyllum pertusum</name>
    <dbReference type="NCBI Taxonomy" id="174260"/>
    <lineage>
        <taxon>Eukaryota</taxon>
        <taxon>Metazoa</taxon>
        <taxon>Cnidaria</taxon>
        <taxon>Anthozoa</taxon>
        <taxon>Hexacorallia</taxon>
        <taxon>Scleractinia</taxon>
        <taxon>Caryophylliina</taxon>
        <taxon>Caryophylliidae</taxon>
        <taxon>Desmophyllum</taxon>
    </lineage>
</organism>
<feature type="repeat" description="Filamin" evidence="1">
    <location>
        <begin position="106"/>
        <end position="172"/>
    </location>
</feature>
<reference evidence="2" key="1">
    <citation type="submission" date="2023-01" db="EMBL/GenBank/DDBJ databases">
        <title>Genome assembly of the deep-sea coral Lophelia pertusa.</title>
        <authorList>
            <person name="Herrera S."/>
            <person name="Cordes E."/>
        </authorList>
    </citation>
    <scope>NUCLEOTIDE SEQUENCE</scope>
    <source>
        <strain evidence="2">USNM1676648</strain>
        <tissue evidence="2">Polyp</tissue>
    </source>
</reference>
<dbReference type="OrthoDB" id="5978576at2759"/>
<dbReference type="PANTHER" id="PTHR16165">
    <property type="entry name" value="NXPE FAMILY MEMBER"/>
    <property type="match status" value="1"/>
</dbReference>
<name>A0A9W9YQ12_9CNID</name>
<protein>
    <submittedName>
        <fullName evidence="2">Uncharacterized protein</fullName>
    </submittedName>
</protein>
<evidence type="ECO:0000256" key="1">
    <source>
        <dbReference type="PROSITE-ProRule" id="PRU00087"/>
    </source>
</evidence>
<dbReference type="EMBL" id="MU827320">
    <property type="protein sequence ID" value="KAJ7357598.1"/>
    <property type="molecule type" value="Genomic_DNA"/>
</dbReference>
<dbReference type="PANTHER" id="PTHR16165:SF5">
    <property type="entry name" value="NXPE FAMILY MEMBER 3"/>
    <property type="match status" value="1"/>
</dbReference>
<dbReference type="Pfam" id="PF00630">
    <property type="entry name" value="Filamin"/>
    <property type="match status" value="1"/>
</dbReference>
<dbReference type="PROSITE" id="PS50194">
    <property type="entry name" value="FILAMIN_REPEAT"/>
    <property type="match status" value="1"/>
</dbReference>
<dbReference type="AlphaFoldDB" id="A0A9W9YQ12"/>
<gene>
    <name evidence="2" type="ORF">OS493_024411</name>
</gene>
<dbReference type="InterPro" id="IPR014756">
    <property type="entry name" value="Ig_E-set"/>
</dbReference>